<evidence type="ECO:0000256" key="2">
    <source>
        <dbReference type="ARBA" id="ARBA00023157"/>
    </source>
</evidence>
<dbReference type="RefSeq" id="WP_326567471.1">
    <property type="nucleotide sequence ID" value="NZ_CP142149.1"/>
</dbReference>
<name>A0ABZ1I264_9PSEU</name>
<keyword evidence="5" id="KW-0378">Hydrolase</keyword>
<keyword evidence="6" id="KW-1185">Reference proteome</keyword>
<dbReference type="InterPro" id="IPR001314">
    <property type="entry name" value="Peptidase_S1A"/>
</dbReference>
<dbReference type="PRINTS" id="PR00722">
    <property type="entry name" value="CHYMOTRYPSIN"/>
</dbReference>
<evidence type="ECO:0000313" key="6">
    <source>
        <dbReference type="Proteomes" id="UP001330812"/>
    </source>
</evidence>
<evidence type="ECO:0000256" key="3">
    <source>
        <dbReference type="SAM" id="SignalP"/>
    </source>
</evidence>
<keyword evidence="3" id="KW-0732">Signal</keyword>
<dbReference type="SMART" id="SM00020">
    <property type="entry name" value="Tryp_SPc"/>
    <property type="match status" value="1"/>
</dbReference>
<evidence type="ECO:0000313" key="5">
    <source>
        <dbReference type="EMBL" id="WSE28469.1"/>
    </source>
</evidence>
<dbReference type="PROSITE" id="PS50240">
    <property type="entry name" value="TRYPSIN_DOM"/>
    <property type="match status" value="1"/>
</dbReference>
<dbReference type="SUPFAM" id="SSF50494">
    <property type="entry name" value="Trypsin-like serine proteases"/>
    <property type="match status" value="1"/>
</dbReference>
<dbReference type="Proteomes" id="UP001330812">
    <property type="component" value="Chromosome"/>
</dbReference>
<dbReference type="InterPro" id="IPR009003">
    <property type="entry name" value="Peptidase_S1_PA"/>
</dbReference>
<dbReference type="PANTHER" id="PTHR24276:SF98">
    <property type="entry name" value="FI18310P1-RELATED"/>
    <property type="match status" value="1"/>
</dbReference>
<feature type="domain" description="Peptidase S1" evidence="4">
    <location>
        <begin position="28"/>
        <end position="252"/>
    </location>
</feature>
<reference evidence="5 6" key="1">
    <citation type="journal article" date="2015" name="Int. J. Syst. Evol. Microbiol.">
        <title>Amycolatopsis rhabdoformis sp. nov., an actinomycete isolated from a tropical forest soil.</title>
        <authorList>
            <person name="Souza W.R."/>
            <person name="Silva R.E."/>
            <person name="Goodfellow M."/>
            <person name="Busarakam K."/>
            <person name="Figueiro F.S."/>
            <person name="Ferreira D."/>
            <person name="Rodrigues-Filho E."/>
            <person name="Moraes L.A.B."/>
            <person name="Zucchi T.D."/>
        </authorList>
    </citation>
    <scope>NUCLEOTIDE SEQUENCE [LARGE SCALE GENOMIC DNA]</scope>
    <source>
        <strain evidence="5 6">NCIMB 14900</strain>
    </source>
</reference>
<evidence type="ECO:0000256" key="1">
    <source>
        <dbReference type="ARBA" id="ARBA00007664"/>
    </source>
</evidence>
<evidence type="ECO:0000259" key="4">
    <source>
        <dbReference type="PROSITE" id="PS50240"/>
    </source>
</evidence>
<feature type="signal peptide" evidence="3">
    <location>
        <begin position="1"/>
        <end position="22"/>
    </location>
</feature>
<dbReference type="GO" id="GO:0016787">
    <property type="term" value="F:hydrolase activity"/>
    <property type="evidence" value="ECO:0007669"/>
    <property type="project" value="UniProtKB-KW"/>
</dbReference>
<dbReference type="InterPro" id="IPR050430">
    <property type="entry name" value="Peptidase_S1"/>
</dbReference>
<dbReference type="EC" id="3.4.21.-" evidence="5"/>
<dbReference type="EMBL" id="CP142149">
    <property type="protein sequence ID" value="WSE28469.1"/>
    <property type="molecule type" value="Genomic_DNA"/>
</dbReference>
<dbReference type="Pfam" id="PF00089">
    <property type="entry name" value="Trypsin"/>
    <property type="match status" value="1"/>
</dbReference>
<proteinExistence type="inferred from homology"/>
<dbReference type="InterPro" id="IPR043504">
    <property type="entry name" value="Peptidase_S1_PA_chymotrypsin"/>
</dbReference>
<comment type="similarity">
    <text evidence="1">Belongs to the peptidase S1 family.</text>
</comment>
<keyword evidence="2" id="KW-1015">Disulfide bond</keyword>
<organism evidence="5 6">
    <name type="scientific">Amycolatopsis rhabdoformis</name>
    <dbReference type="NCBI Taxonomy" id="1448059"/>
    <lineage>
        <taxon>Bacteria</taxon>
        <taxon>Bacillati</taxon>
        <taxon>Actinomycetota</taxon>
        <taxon>Actinomycetes</taxon>
        <taxon>Pseudonocardiales</taxon>
        <taxon>Pseudonocardiaceae</taxon>
        <taxon>Amycolatopsis</taxon>
    </lineage>
</organism>
<gene>
    <name evidence="5" type="ORF">VSH64_37410</name>
</gene>
<dbReference type="Gene3D" id="2.40.10.10">
    <property type="entry name" value="Trypsin-like serine proteases"/>
    <property type="match status" value="1"/>
</dbReference>
<protein>
    <submittedName>
        <fullName evidence="5">Trypsin-like serine protease</fullName>
        <ecNumber evidence="5">3.4.21.-</ecNumber>
    </submittedName>
</protein>
<sequence length="252" mass="25754">MRVRAALLAAALLSLFTVTVTATPAGAVADGSDVPAGQFGFTAKLTMASIPRPDGSTYTSFCSGALVAPSWLITTGHCFHDAQRNRVSGPVPYPTTVTLGLVDEAKEAGITRKATQVLQSAENDVALVQLDSAVPGITPLVVNRLIPAAGQRLTLAGWGSHTAKNPSPSSKLQQGTVQISSVGSTTVAVHGVAPSPTTSACVYDSGAPYFVPSGSGGQLISVETTGPDCPHTSAETTSRVDVIADWIAARTK</sequence>
<accession>A0ABZ1I264</accession>
<dbReference type="PANTHER" id="PTHR24276">
    <property type="entry name" value="POLYSERASE-RELATED"/>
    <property type="match status" value="1"/>
</dbReference>
<feature type="chain" id="PRO_5045741796" evidence="3">
    <location>
        <begin position="23"/>
        <end position="252"/>
    </location>
</feature>
<dbReference type="InterPro" id="IPR001254">
    <property type="entry name" value="Trypsin_dom"/>
</dbReference>